<dbReference type="InterPro" id="IPR004638">
    <property type="entry name" value="EmrB-like"/>
</dbReference>
<keyword evidence="10" id="KW-1185">Reference proteome</keyword>
<dbReference type="GO" id="GO:0005886">
    <property type="term" value="C:plasma membrane"/>
    <property type="evidence" value="ECO:0007669"/>
    <property type="project" value="UniProtKB-SubCell"/>
</dbReference>
<evidence type="ECO:0000256" key="6">
    <source>
        <dbReference type="ARBA" id="ARBA00023136"/>
    </source>
</evidence>
<dbReference type="GO" id="GO:0022857">
    <property type="term" value="F:transmembrane transporter activity"/>
    <property type="evidence" value="ECO:0007669"/>
    <property type="project" value="InterPro"/>
</dbReference>
<keyword evidence="2" id="KW-0813">Transport</keyword>
<feature type="transmembrane region" description="Helical" evidence="7">
    <location>
        <begin position="172"/>
        <end position="196"/>
    </location>
</feature>
<feature type="transmembrane region" description="Helical" evidence="7">
    <location>
        <begin position="208"/>
        <end position="227"/>
    </location>
</feature>
<dbReference type="InterPro" id="IPR036259">
    <property type="entry name" value="MFS_trans_sf"/>
</dbReference>
<feature type="domain" description="Major facilitator superfamily (MFS) profile" evidence="8">
    <location>
        <begin position="20"/>
        <end position="463"/>
    </location>
</feature>
<keyword evidence="6 7" id="KW-0472">Membrane</keyword>
<evidence type="ECO:0000256" key="2">
    <source>
        <dbReference type="ARBA" id="ARBA00022448"/>
    </source>
</evidence>
<dbReference type="InterPro" id="IPR020846">
    <property type="entry name" value="MFS_dom"/>
</dbReference>
<feature type="transmembrane region" description="Helical" evidence="7">
    <location>
        <begin position="86"/>
        <end position="105"/>
    </location>
</feature>
<evidence type="ECO:0000313" key="10">
    <source>
        <dbReference type="Proteomes" id="UP000248326"/>
    </source>
</evidence>
<keyword evidence="3" id="KW-1003">Cell membrane</keyword>
<keyword evidence="5 7" id="KW-1133">Transmembrane helix</keyword>
<evidence type="ECO:0000256" key="3">
    <source>
        <dbReference type="ARBA" id="ARBA00022475"/>
    </source>
</evidence>
<name>A0A318SND9_9DEIO</name>
<dbReference type="RefSeq" id="WP_110886546.1">
    <property type="nucleotide sequence ID" value="NZ_QJSX01000006.1"/>
</dbReference>
<evidence type="ECO:0000313" key="9">
    <source>
        <dbReference type="EMBL" id="PYE54159.1"/>
    </source>
</evidence>
<organism evidence="9 10">
    <name type="scientific">Deinococcus yavapaiensis KR-236</name>
    <dbReference type="NCBI Taxonomy" id="694435"/>
    <lineage>
        <taxon>Bacteria</taxon>
        <taxon>Thermotogati</taxon>
        <taxon>Deinococcota</taxon>
        <taxon>Deinococci</taxon>
        <taxon>Deinococcales</taxon>
        <taxon>Deinococcaceae</taxon>
        <taxon>Deinococcus</taxon>
    </lineage>
</organism>
<feature type="transmembrane region" description="Helical" evidence="7">
    <location>
        <begin position="144"/>
        <end position="166"/>
    </location>
</feature>
<dbReference type="Gene3D" id="1.20.1720.10">
    <property type="entry name" value="Multidrug resistance protein D"/>
    <property type="match status" value="1"/>
</dbReference>
<dbReference type="PROSITE" id="PS50850">
    <property type="entry name" value="MFS"/>
    <property type="match status" value="1"/>
</dbReference>
<dbReference type="Proteomes" id="UP000248326">
    <property type="component" value="Unassembled WGS sequence"/>
</dbReference>
<feature type="transmembrane region" description="Helical" evidence="7">
    <location>
        <begin position="55"/>
        <end position="74"/>
    </location>
</feature>
<feature type="transmembrane region" description="Helical" evidence="7">
    <location>
        <begin position="377"/>
        <end position="398"/>
    </location>
</feature>
<evidence type="ECO:0000259" key="8">
    <source>
        <dbReference type="PROSITE" id="PS50850"/>
    </source>
</evidence>
<dbReference type="NCBIfam" id="TIGR00711">
    <property type="entry name" value="efflux_EmrB"/>
    <property type="match status" value="1"/>
</dbReference>
<dbReference type="PANTHER" id="PTHR23501:SF197">
    <property type="entry name" value="COMD"/>
    <property type="match status" value="1"/>
</dbReference>
<feature type="transmembrane region" description="Helical" evidence="7">
    <location>
        <begin position="111"/>
        <end position="132"/>
    </location>
</feature>
<protein>
    <submittedName>
        <fullName evidence="9">EmrB/QacA subfamily drug resistance transporter</fullName>
    </submittedName>
</protein>
<dbReference type="CDD" id="cd17502">
    <property type="entry name" value="MFS_Azr1_MDR_like"/>
    <property type="match status" value="1"/>
</dbReference>
<dbReference type="FunFam" id="1.20.1720.10:FF:000004">
    <property type="entry name" value="EmrB/QacA family drug resistance transporter"/>
    <property type="match status" value="1"/>
</dbReference>
<sequence>MSATYSSPSDALTPQVRLLTLVGIMLALLLGALDQTIVATAGPAIQRDLAIPPSLYTWLTIAYLVTSTVVVPIYGKLGDLYGRKPVILFGLTLFLVASVLCGLAGSATHLILLRAVQGLGAGALFTTAFAIVADLYPPAERARVNGALGGVFGLSSVLGPLVGGAITDTWSWHWVFFVNVPVGLVALVFIATRMPLLRNANAGGRVDYAGALWLIVASVPLLLALSLGKTHPQPGETAFAWTSWPILTMFALFAVGLAAFIATERRAPEPLLDLALFKNRTFAVANLAIFVLGAGFLASIVFLPLFMVNVVGLSATNSGLTTTPLTFGLIASAIVGGALTTRFGRYKPVMLVSLVILLAGFAIMGFTLTSGSTQLEVTLKMIVVGLGLGAVVSLYSLAVQNALPPERTGVATSAVSFFQQMGGTVGLAVLGTVFAGNLQTNLTAAASKLPPALTAERSPRQASGTFDARAVRADLRESFADQRDLYTAALRSGDAHAARVLAASASTPNEARVLLTNVANGTAPRAARLAALPPTLRGLEAAEERALADVTRFEGNFKDGWTDAITLIYRLGLLIVALGLLVTALLPELPLRKADPSEAPTIMG</sequence>
<keyword evidence="4 7" id="KW-0812">Transmembrane</keyword>
<accession>A0A318SND9</accession>
<feature type="transmembrane region" description="Helical" evidence="7">
    <location>
        <begin position="351"/>
        <end position="371"/>
    </location>
</feature>
<reference evidence="9 10" key="1">
    <citation type="submission" date="2018-06" db="EMBL/GenBank/DDBJ databases">
        <title>Genomic Encyclopedia of Type Strains, Phase IV (KMG-IV): sequencing the most valuable type-strain genomes for metagenomic binning, comparative biology and taxonomic classification.</title>
        <authorList>
            <person name="Goeker M."/>
        </authorList>
    </citation>
    <scope>NUCLEOTIDE SEQUENCE [LARGE SCALE GENOMIC DNA]</scope>
    <source>
        <strain evidence="9 10">DSM 18048</strain>
    </source>
</reference>
<dbReference type="Gene3D" id="1.20.1250.20">
    <property type="entry name" value="MFS general substrate transporter like domains"/>
    <property type="match status" value="1"/>
</dbReference>
<dbReference type="PANTHER" id="PTHR23501">
    <property type="entry name" value="MAJOR FACILITATOR SUPERFAMILY"/>
    <property type="match status" value="1"/>
</dbReference>
<evidence type="ECO:0000256" key="5">
    <source>
        <dbReference type="ARBA" id="ARBA00022989"/>
    </source>
</evidence>
<feature type="transmembrane region" description="Helical" evidence="7">
    <location>
        <begin position="283"/>
        <end position="307"/>
    </location>
</feature>
<feature type="transmembrane region" description="Helical" evidence="7">
    <location>
        <begin position="239"/>
        <end position="262"/>
    </location>
</feature>
<dbReference type="EMBL" id="QJSX01000006">
    <property type="protein sequence ID" value="PYE54159.1"/>
    <property type="molecule type" value="Genomic_DNA"/>
</dbReference>
<feature type="transmembrane region" description="Helical" evidence="7">
    <location>
        <begin position="567"/>
        <end position="586"/>
    </location>
</feature>
<evidence type="ECO:0000256" key="1">
    <source>
        <dbReference type="ARBA" id="ARBA00004651"/>
    </source>
</evidence>
<proteinExistence type="predicted"/>
<gene>
    <name evidence="9" type="ORF">DES52_106124</name>
</gene>
<comment type="caution">
    <text evidence="9">The sequence shown here is derived from an EMBL/GenBank/DDBJ whole genome shotgun (WGS) entry which is preliminary data.</text>
</comment>
<dbReference type="SUPFAM" id="SSF103473">
    <property type="entry name" value="MFS general substrate transporter"/>
    <property type="match status" value="1"/>
</dbReference>
<evidence type="ECO:0000256" key="7">
    <source>
        <dbReference type="SAM" id="Phobius"/>
    </source>
</evidence>
<feature type="transmembrane region" description="Helical" evidence="7">
    <location>
        <begin position="319"/>
        <end position="339"/>
    </location>
</feature>
<evidence type="ECO:0000256" key="4">
    <source>
        <dbReference type="ARBA" id="ARBA00022692"/>
    </source>
</evidence>
<dbReference type="Pfam" id="PF07690">
    <property type="entry name" value="MFS_1"/>
    <property type="match status" value="1"/>
</dbReference>
<dbReference type="OrthoDB" id="52797at2"/>
<dbReference type="InterPro" id="IPR011701">
    <property type="entry name" value="MFS"/>
</dbReference>
<comment type="subcellular location">
    <subcellularLocation>
        <location evidence="1">Cell membrane</location>
        <topology evidence="1">Multi-pass membrane protein</topology>
    </subcellularLocation>
</comment>
<dbReference type="AlphaFoldDB" id="A0A318SND9"/>